<dbReference type="Proteomes" id="UP000464330">
    <property type="component" value="Chromosome"/>
</dbReference>
<protein>
    <submittedName>
        <fullName evidence="1">Uncharacterized protein</fullName>
    </submittedName>
</protein>
<reference evidence="1 4" key="2">
    <citation type="journal article" date="2020" name="Int. J. Med. Microbiol.">
        <title>Discovery of Paenibacillus larvae ERIC V: Phenotypic and genomic comparison to genotypes ERIC I-IV reveal different inventories of virulence factors which correlate with epidemiological prevalences of American Foulbrood.</title>
        <authorList>
            <person name="Beims H."/>
            <person name="Bunk B."/>
            <person name="Erler S."/>
            <person name="Mohr K.I."/>
            <person name="Sproer C."/>
            <person name="Pradella S."/>
            <person name="Gunther G."/>
            <person name="Rohde M."/>
            <person name="von der Ohe W."/>
            <person name="Steinert M."/>
        </authorList>
    </citation>
    <scope>NUCLEOTIDE SEQUENCE</scope>
    <source>
        <strain evidence="1">Eric_III</strain>
        <strain evidence="2">Eric_V</strain>
        <plasmid evidence="1">unnamed1</plasmid>
    </source>
</reference>
<gene>
    <name evidence="1" type="ORF">ERICIII_04898</name>
    <name evidence="2" type="ORF">ERICV_04201</name>
</gene>
<accession>A0A8B6WUQ1</accession>
<proteinExistence type="predicted"/>
<dbReference type="Proteomes" id="UP000239833">
    <property type="component" value="Plasmid unnamed1"/>
</dbReference>
<reference evidence="3" key="1">
    <citation type="submission" date="2017-02" db="EMBL/GenBank/DDBJ databases">
        <title>Delineation of Paenibacillus larvae strains originating from foulbrood outbreaks.</title>
        <authorList>
            <person name="Beims H."/>
            <person name="Bunk B."/>
            <person name="Sproeer C."/>
            <person name="Mohr K.I."/>
            <person name="Pradella S."/>
            <person name="Guenther G."/>
            <person name="Rohde M."/>
            <person name="von der Ohe W."/>
            <person name="Steinert M."/>
        </authorList>
    </citation>
    <scope>NUCLEOTIDE SEQUENCE [LARGE SCALE GENOMIC DNA]</scope>
    <source>
        <strain evidence="3">Eric_III</strain>
        <plasmid evidence="3">Plasmid unnamed1</plasmid>
    </source>
</reference>
<evidence type="ECO:0000313" key="1">
    <source>
        <dbReference type="EMBL" id="AVF28900.1"/>
    </source>
</evidence>
<evidence type="ECO:0000313" key="3">
    <source>
        <dbReference type="Proteomes" id="UP000239833"/>
    </source>
</evidence>
<evidence type="ECO:0000313" key="2">
    <source>
        <dbReference type="EMBL" id="QHZ53262.1"/>
    </source>
</evidence>
<name>A0A2L1U7K0_9BACL</name>
<accession>A0A2L1U7K0</accession>
<geneLocation type="plasmid" evidence="1">
    <name>unnamed1</name>
</geneLocation>
<accession>A0A6C0QX32</accession>
<dbReference type="EMBL" id="CP019717">
    <property type="protein sequence ID" value="QHZ53262.1"/>
    <property type="molecule type" value="Genomic_DNA"/>
</dbReference>
<sequence length="29" mass="3169">MGAILAVLALVFSSIAATLWYNREKSNND</sequence>
<dbReference type="AlphaFoldDB" id="A0A2L1U7K0"/>
<evidence type="ECO:0000313" key="4">
    <source>
        <dbReference type="Proteomes" id="UP000464330"/>
    </source>
</evidence>
<organism evidence="1 3">
    <name type="scientific">Paenibacillus larvae subsp. larvae</name>
    <dbReference type="NCBI Taxonomy" id="147375"/>
    <lineage>
        <taxon>Bacteria</taxon>
        <taxon>Bacillati</taxon>
        <taxon>Bacillota</taxon>
        <taxon>Bacilli</taxon>
        <taxon>Bacillales</taxon>
        <taxon>Paenibacillaceae</taxon>
        <taxon>Paenibacillus</taxon>
    </lineage>
</organism>
<keyword evidence="1" id="KW-0614">Plasmid</keyword>
<dbReference type="EMBL" id="CP019656">
    <property type="protein sequence ID" value="AVF28900.1"/>
    <property type="molecule type" value="Genomic_DNA"/>
</dbReference>